<dbReference type="Proteomes" id="UP000324252">
    <property type="component" value="Unassembled WGS sequence"/>
</dbReference>
<dbReference type="SUPFAM" id="SSF52540">
    <property type="entry name" value="P-loop containing nucleoside triphosphate hydrolases"/>
    <property type="match status" value="1"/>
</dbReference>
<proteinExistence type="predicted"/>
<evidence type="ECO:0000313" key="3">
    <source>
        <dbReference type="Proteomes" id="UP000324252"/>
    </source>
</evidence>
<evidence type="ECO:0000259" key="1">
    <source>
        <dbReference type="Pfam" id="PF05272"/>
    </source>
</evidence>
<dbReference type="InterPro" id="IPR007936">
    <property type="entry name" value="VapE-like_dom"/>
</dbReference>
<protein>
    <submittedName>
        <fullName evidence="2">Predicted P-loop ATPase and inactivated derivatives</fullName>
    </submittedName>
</protein>
<dbReference type="RefSeq" id="WP_149787590.1">
    <property type="nucleotide sequence ID" value="NZ_FNIO01000002.1"/>
</dbReference>
<gene>
    <name evidence="2" type="ORF">SAMN05444142_105216</name>
</gene>
<keyword evidence="3" id="KW-1185">Reference proteome</keyword>
<dbReference type="OrthoDB" id="9763644at2"/>
<organism evidence="2 3">
    <name type="scientific">Lutimaribacter pacificus</name>
    <dbReference type="NCBI Taxonomy" id="391948"/>
    <lineage>
        <taxon>Bacteria</taxon>
        <taxon>Pseudomonadati</taxon>
        <taxon>Pseudomonadota</taxon>
        <taxon>Alphaproteobacteria</taxon>
        <taxon>Rhodobacterales</taxon>
        <taxon>Roseobacteraceae</taxon>
        <taxon>Lutimaribacter</taxon>
    </lineage>
</organism>
<dbReference type="PANTHER" id="PTHR34985:SF1">
    <property type="entry name" value="SLR0554 PROTEIN"/>
    <property type="match status" value="1"/>
</dbReference>
<accession>A0A1H0F7S4</accession>
<dbReference type="InterPro" id="IPR027417">
    <property type="entry name" value="P-loop_NTPase"/>
</dbReference>
<dbReference type="PANTHER" id="PTHR34985">
    <property type="entry name" value="SLR0554 PROTEIN"/>
    <property type="match status" value="1"/>
</dbReference>
<dbReference type="EMBL" id="FQZZ01000005">
    <property type="protein sequence ID" value="SHK45852.1"/>
    <property type="molecule type" value="Genomic_DNA"/>
</dbReference>
<sequence length="795" mass="88966">MVPKPQLAAACLRLTHPDGPWKLTAIASGRTKQIFSKTFSKVEEALGWASRQNEGGANLYWQIARHGRAADAKTKLARTDVVDCAFHWTDIDCGPGSVEDVCALLNNPTYLSRKGLPPVSFLLLSGNGVWAFWKRTTPLTDWQEVASINIAIRDALTDLPKDDGWKGADSAQNADRIARLPGFVNWPDEKKRAKGATEVLATWTFLRAEPIPDNEFASFAEADGPTSAEAATGTSGSPLGVVPVADHPLLDVSGEPWRSCGDVFEDLDGYALPLRSLQLLAGGVAELDDALRKRKDTEGDSSGSGYAWEVYCALARARVPGRIALPLLLDPDRPIGRWHRDRKVDARKLLKHDLPRAIERVGAEAFWPEGDKPEQGPERSPRLAGFVTDKNGQPVAKHQRNIRLALDWLGVRVSYDQFTDRRLIDGLEGFGPWLDDAALTALYLGVDARFGMLPPVDFFQMVVNDYAQRNAFHPVRDYLARVEPEWDGTPRIERWLIDYGGAEDTPFTREVSKLTLIAAARRARRPGSKFDEMLVLEGPQGVGKSSAIEALMPDPNWFSDNFSFTLRDREAIEQLAGRWVIEAPELKGMRKSESETRKAFMSRQTDRGRLAYARTVSEVPRTCVFIGTTNDEKYLTDPTGNRRFWPVRVEGFDIAAIRADRDQLWAEAATLESQGHSIRLRQDLWRTAATVQHSRRVDDPWAEVLSAALGDLTGKIDPALIWDIVGVEVGRRSQADNERLGALMRDLGWERAKRRLAAYETTRWAYVRGDENERQTEIRLELRDGRWVATKELPF</sequence>
<dbReference type="Pfam" id="PF05272">
    <property type="entry name" value="VapE-like_dom"/>
    <property type="match status" value="1"/>
</dbReference>
<dbReference type="AlphaFoldDB" id="A0A1H0F7S4"/>
<name>A0A1H0F7S4_9RHOB</name>
<evidence type="ECO:0000313" key="2">
    <source>
        <dbReference type="EMBL" id="SHK45852.1"/>
    </source>
</evidence>
<feature type="domain" description="Virulence-associated protein E-like" evidence="1">
    <location>
        <begin position="485"/>
        <end position="695"/>
    </location>
</feature>
<reference evidence="2 3" key="1">
    <citation type="submission" date="2016-11" db="EMBL/GenBank/DDBJ databases">
        <authorList>
            <person name="Varghese N."/>
            <person name="Submissions S."/>
        </authorList>
    </citation>
    <scope>NUCLEOTIDE SEQUENCE [LARGE SCALE GENOMIC DNA]</scope>
    <source>
        <strain evidence="2 3">DSM 29620</strain>
    </source>
</reference>